<dbReference type="PANTHER" id="PTHR11620">
    <property type="entry name" value="60S RIBOSOMAL PROTEIN L23A"/>
    <property type="match status" value="1"/>
</dbReference>
<dbReference type="InterPro" id="IPR013025">
    <property type="entry name" value="Ribosomal_uL23-like"/>
</dbReference>
<organism evidence="8">
    <name type="scientific">Anotrichium furcellatum</name>
    <dbReference type="NCBI Taxonomy" id="41999"/>
    <lineage>
        <taxon>Eukaryota</taxon>
        <taxon>Rhodophyta</taxon>
        <taxon>Florideophyceae</taxon>
        <taxon>Rhodymeniophycidae</taxon>
        <taxon>Ceramiales</taxon>
        <taxon>Ceramiaceae</taxon>
        <taxon>Anotrichium</taxon>
    </lineage>
</organism>
<reference evidence="8" key="2">
    <citation type="submission" date="2019-04" db="EMBL/GenBank/DDBJ databases">
        <authorList>
            <person name="Pasella M."/>
        </authorList>
    </citation>
    <scope>NUCLEOTIDE SEQUENCE</scope>
    <source>
        <strain evidence="8">PD2933</strain>
    </source>
</reference>
<dbReference type="EMBL" id="MK814609">
    <property type="protein sequence ID" value="QCI04296.1"/>
    <property type="molecule type" value="Genomic_DNA"/>
</dbReference>
<dbReference type="GO" id="GO:0006412">
    <property type="term" value="P:translation"/>
    <property type="evidence" value="ECO:0007669"/>
    <property type="project" value="InterPro"/>
</dbReference>
<name>A0A4D6WLG5_9FLOR</name>
<dbReference type="GO" id="GO:0003735">
    <property type="term" value="F:structural constituent of ribosome"/>
    <property type="evidence" value="ECO:0007669"/>
    <property type="project" value="InterPro"/>
</dbReference>
<accession>A0A4D6WLG5</accession>
<dbReference type="Gene3D" id="3.30.70.330">
    <property type="match status" value="1"/>
</dbReference>
<evidence type="ECO:0000256" key="5">
    <source>
        <dbReference type="ARBA" id="ARBA00023274"/>
    </source>
</evidence>
<dbReference type="SUPFAM" id="SSF54189">
    <property type="entry name" value="Ribosomal proteins S24e, L23 and L15e"/>
    <property type="match status" value="1"/>
</dbReference>
<dbReference type="GO" id="GO:0019843">
    <property type="term" value="F:rRNA binding"/>
    <property type="evidence" value="ECO:0007669"/>
    <property type="project" value="UniProtKB-KW"/>
</dbReference>
<proteinExistence type="inferred from homology"/>
<keyword evidence="8" id="KW-0934">Plastid</keyword>
<evidence type="ECO:0000256" key="4">
    <source>
        <dbReference type="ARBA" id="ARBA00022980"/>
    </source>
</evidence>
<dbReference type="Pfam" id="PF00276">
    <property type="entry name" value="Ribosomal_L23"/>
    <property type="match status" value="1"/>
</dbReference>
<keyword evidence="4 8" id="KW-0689">Ribosomal protein</keyword>
<evidence type="ECO:0000256" key="6">
    <source>
        <dbReference type="ARBA" id="ARBA00035287"/>
    </source>
</evidence>
<evidence type="ECO:0000256" key="1">
    <source>
        <dbReference type="ARBA" id="ARBA00006700"/>
    </source>
</evidence>
<evidence type="ECO:0000256" key="3">
    <source>
        <dbReference type="ARBA" id="ARBA00022884"/>
    </source>
</evidence>
<keyword evidence="2" id="KW-0699">rRNA-binding</keyword>
<evidence type="ECO:0000313" key="8">
    <source>
        <dbReference type="EMBL" id="QCI04296.1"/>
    </source>
</evidence>
<dbReference type="AlphaFoldDB" id="A0A4D6WLG5"/>
<dbReference type="InterPro" id="IPR012678">
    <property type="entry name" value="Ribosomal_uL23/eL15/eS24_sf"/>
</dbReference>
<keyword evidence="5" id="KW-0687">Ribonucleoprotein</keyword>
<dbReference type="GO" id="GO:0005840">
    <property type="term" value="C:ribosome"/>
    <property type="evidence" value="ECO:0007669"/>
    <property type="project" value="UniProtKB-KW"/>
</dbReference>
<comment type="similarity">
    <text evidence="1">Belongs to the universal ribosomal protein uL23 family.</text>
</comment>
<dbReference type="GO" id="GO:1990904">
    <property type="term" value="C:ribonucleoprotein complex"/>
    <property type="evidence" value="ECO:0007669"/>
    <property type="project" value="UniProtKB-KW"/>
</dbReference>
<dbReference type="InterPro" id="IPR012677">
    <property type="entry name" value="Nucleotide-bd_a/b_plait_sf"/>
</dbReference>
<sequence length="102" mass="12118">MVQKNKYKSFFNIIKYPLITDKTSKNIEDNIYWFAVDKSASKTNIQEAIEYIFDVKVKNINTMNEPPKKKRVGKFIGYVKKHKKAIIKLHNDYKINLFTDIE</sequence>
<geneLocation type="plastid" evidence="8"/>
<dbReference type="FunFam" id="3.30.70.330:FF:000001">
    <property type="entry name" value="50S ribosomal protein L23"/>
    <property type="match status" value="1"/>
</dbReference>
<gene>
    <name evidence="8" type="primary">rpl23</name>
</gene>
<dbReference type="HAMAP" id="MF_01369_B">
    <property type="entry name" value="Ribosomal_uL23_B"/>
    <property type="match status" value="1"/>
</dbReference>
<reference evidence="8" key="1">
    <citation type="journal article" date="2019" name="Mol. Phylogenet. Evol.">
        <title>Morphological evolution and classification of the red algal order Ceramiales inferred using plastid phylogenomics.</title>
        <authorList>
            <person name="Diaz-Tapia P."/>
            <person name="Pasella M.M."/>
            <person name="Verbruggen H."/>
            <person name="Maggs C.A."/>
        </authorList>
    </citation>
    <scope>NUCLEOTIDE SEQUENCE</scope>
    <source>
        <strain evidence="8">PD2933</strain>
    </source>
</reference>
<protein>
    <recommendedName>
        <fullName evidence="6">Large ribosomal subunit protein uL23c</fullName>
    </recommendedName>
    <alternativeName>
        <fullName evidence="7">50S ribosomal protein L23, chloroplastic</fullName>
    </alternativeName>
</protein>
<evidence type="ECO:0000256" key="2">
    <source>
        <dbReference type="ARBA" id="ARBA00022730"/>
    </source>
</evidence>
<evidence type="ECO:0000256" key="7">
    <source>
        <dbReference type="ARBA" id="ARBA00035366"/>
    </source>
</evidence>
<keyword evidence="3" id="KW-0694">RNA-binding</keyword>
<dbReference type="NCBIfam" id="NF004363">
    <property type="entry name" value="PRK05738.2-4"/>
    <property type="match status" value="1"/>
</dbReference>